<evidence type="ECO:0000259" key="9">
    <source>
        <dbReference type="Pfam" id="PF23559"/>
    </source>
</evidence>
<dbReference type="FunFam" id="3.40.50.300:FF:001091">
    <property type="entry name" value="Probable disease resistance protein At1g61300"/>
    <property type="match status" value="1"/>
</dbReference>
<dbReference type="InterPro" id="IPR032675">
    <property type="entry name" value="LRR_dom_sf"/>
</dbReference>
<dbReference type="SUPFAM" id="SSF52058">
    <property type="entry name" value="L domain-like"/>
    <property type="match status" value="1"/>
</dbReference>
<evidence type="ECO:0000259" key="8">
    <source>
        <dbReference type="Pfam" id="PF00931"/>
    </source>
</evidence>
<dbReference type="InterPro" id="IPR002182">
    <property type="entry name" value="NB-ARC"/>
</dbReference>
<dbReference type="Proteomes" id="UP000325315">
    <property type="component" value="Unassembled WGS sequence"/>
</dbReference>
<protein>
    <submittedName>
        <fullName evidence="10">Putative disease resistance protein isoform X1</fullName>
    </submittedName>
</protein>
<dbReference type="GO" id="GO:0043531">
    <property type="term" value="F:ADP binding"/>
    <property type="evidence" value="ECO:0007669"/>
    <property type="project" value="InterPro"/>
</dbReference>
<evidence type="ECO:0000256" key="2">
    <source>
        <dbReference type="ARBA" id="ARBA00022614"/>
    </source>
</evidence>
<keyword evidence="2" id="KW-0433">Leucine-rich repeat</keyword>
<dbReference type="InterPro" id="IPR042197">
    <property type="entry name" value="Apaf_helical"/>
</dbReference>
<sequence length="890" mass="102207">MGNCCSIQCSFENFLLRGWDFIVGHANHVCKLKETLATLSAALQELSAQRNDVRRQVDVAEQQLLKPFQQVQLWLSKAETMITEAAKLIEDGPQELKNLYLCGCASKKCLSRYKFGKKVVKMLQEINDHISKGAFEKVAENQPTASVVVRPEERPIALESSIEQVWSCIVDKDVMGIIGIYGLGGVGKTTLLTQINNKFSTTPNGFDVVIWALVSKDYDVGKVQDRIGGNLGFSDDSWKNKSVDQKATDIYRVLCYKKFVVLLDDLWERVDLNQVGIPKPSQENGSKLIFTTRSLEVCGEMEARKKIKVECLKPEEAWKLFQDKVGDETLNSHPDIRELAKQLAERCGGLPLAVITMGRAMACKTTPVEWKYAIEKLKRSSLTKMKNEVFPLLKFSFDNFPFTTQSCFLYCCMYPEDYSIPKKRLVEYWFCEGLLNEFDRFSEAQMQGDCIISSLLSACLLERDGEDFVKMHDVIRDMALWITCELKSEGNFFFVKAGCQLFELEPNVRAWERVKRMSVMKNRIEILREPPCNFHNLRTLFLSKNKLEAIRYNYFRFARNLTVLNLSENRGLRALPMGISDLVSLECLDLSYTGIRELSINLKTLKKLKMLELSYMEDLRRIARHLISSFSKLQIFRMNCLTNGDDEDAGNVLNGGIENLIEELKCLQDLNILRIPPIESVSVLERFSSFNLFRRCTETLELRHFSESDVFNVLCLANMERLEEIFFCDCAIMEMKMEKLHIEVPPSPFHALSQVTIGRCNELKDATWLVLVPNLRFLWINKCRKMEEILNEVADVVGIPYSQPFLKLESLHLAELQKLKSIYRDALPFPCLNNIFIDTCPELKKLPLNSDSAKGNQITIWGESDWWETVEWENEATRDVFLPSFRPVSL</sequence>
<organism evidence="10 11">
    <name type="scientific">Gossypium australe</name>
    <dbReference type="NCBI Taxonomy" id="47621"/>
    <lineage>
        <taxon>Eukaryota</taxon>
        <taxon>Viridiplantae</taxon>
        <taxon>Streptophyta</taxon>
        <taxon>Embryophyta</taxon>
        <taxon>Tracheophyta</taxon>
        <taxon>Spermatophyta</taxon>
        <taxon>Magnoliopsida</taxon>
        <taxon>eudicotyledons</taxon>
        <taxon>Gunneridae</taxon>
        <taxon>Pentapetalae</taxon>
        <taxon>rosids</taxon>
        <taxon>malvids</taxon>
        <taxon>Malvales</taxon>
        <taxon>Malvaceae</taxon>
        <taxon>Malvoideae</taxon>
        <taxon>Gossypium</taxon>
    </lineage>
</organism>
<dbReference type="Gene3D" id="1.10.10.10">
    <property type="entry name" value="Winged helix-like DNA-binding domain superfamily/Winged helix DNA-binding domain"/>
    <property type="match status" value="1"/>
</dbReference>
<keyword evidence="7" id="KW-0175">Coiled coil</keyword>
<evidence type="ECO:0000313" key="11">
    <source>
        <dbReference type="Proteomes" id="UP000325315"/>
    </source>
</evidence>
<dbReference type="Pfam" id="PF13855">
    <property type="entry name" value="LRR_8"/>
    <property type="match status" value="1"/>
</dbReference>
<reference evidence="10" key="1">
    <citation type="submission" date="2019-08" db="EMBL/GenBank/DDBJ databases">
        <authorList>
            <person name="Liu F."/>
        </authorList>
    </citation>
    <scope>NUCLEOTIDE SEQUENCE [LARGE SCALE GENOMIC DNA]</scope>
    <source>
        <strain evidence="10">PA1801</strain>
        <tissue evidence="10">Leaf</tissue>
    </source>
</reference>
<accession>A0A5B6WCP0</accession>
<dbReference type="EMBL" id="SMMG02000004">
    <property type="protein sequence ID" value="KAA3478602.1"/>
    <property type="molecule type" value="Genomic_DNA"/>
</dbReference>
<dbReference type="GO" id="GO:0006952">
    <property type="term" value="P:defense response"/>
    <property type="evidence" value="ECO:0007669"/>
    <property type="project" value="UniProtKB-KW"/>
</dbReference>
<dbReference type="FunFam" id="1.10.10.10:FF:000322">
    <property type="entry name" value="Probable disease resistance protein At1g63360"/>
    <property type="match status" value="1"/>
</dbReference>
<feature type="coiled-coil region" evidence="7">
    <location>
        <begin position="36"/>
        <end position="63"/>
    </location>
</feature>
<dbReference type="InterPro" id="IPR001611">
    <property type="entry name" value="Leu-rich_rpt"/>
</dbReference>
<dbReference type="InterPro" id="IPR050905">
    <property type="entry name" value="Plant_NBS-LRR"/>
</dbReference>
<dbReference type="AlphaFoldDB" id="A0A5B6WCP0"/>
<dbReference type="OrthoDB" id="664960at2759"/>
<dbReference type="PANTHER" id="PTHR33463:SF220">
    <property type="entry name" value="NB-ARC DOMAIN-CONTAINING PROTEIN"/>
    <property type="match status" value="1"/>
</dbReference>
<keyword evidence="3" id="KW-0677">Repeat</keyword>
<name>A0A5B6WCP0_9ROSI</name>
<keyword evidence="5" id="KW-0611">Plant defense</keyword>
<dbReference type="Gene3D" id="3.80.10.10">
    <property type="entry name" value="Ribonuclease Inhibitor"/>
    <property type="match status" value="2"/>
</dbReference>
<dbReference type="Gene3D" id="3.40.50.300">
    <property type="entry name" value="P-loop containing nucleotide triphosphate hydrolases"/>
    <property type="match status" value="1"/>
</dbReference>
<evidence type="ECO:0000256" key="1">
    <source>
        <dbReference type="ARBA" id="ARBA00008894"/>
    </source>
</evidence>
<comment type="caution">
    <text evidence="10">The sequence shown here is derived from an EMBL/GenBank/DDBJ whole genome shotgun (WGS) entry which is preliminary data.</text>
</comment>
<dbReference type="FunFam" id="1.10.8.430:FF:000003">
    <property type="entry name" value="Probable disease resistance protein At5g66910"/>
    <property type="match status" value="1"/>
</dbReference>
<dbReference type="Gene3D" id="1.10.8.430">
    <property type="entry name" value="Helical domain of apoptotic protease-activating factors"/>
    <property type="match status" value="1"/>
</dbReference>
<dbReference type="InterPro" id="IPR027417">
    <property type="entry name" value="P-loop_NTPase"/>
</dbReference>
<dbReference type="GO" id="GO:0005524">
    <property type="term" value="F:ATP binding"/>
    <property type="evidence" value="ECO:0007669"/>
    <property type="project" value="UniProtKB-KW"/>
</dbReference>
<keyword evidence="6" id="KW-0067">ATP-binding</keyword>
<feature type="domain" description="Disease resistance protein winged helix" evidence="9">
    <location>
        <begin position="413"/>
        <end position="479"/>
    </location>
</feature>
<gene>
    <name evidence="10" type="ORF">EPI10_012390</name>
</gene>
<dbReference type="Pfam" id="PF23559">
    <property type="entry name" value="WHD_DRP"/>
    <property type="match status" value="1"/>
</dbReference>
<evidence type="ECO:0000256" key="5">
    <source>
        <dbReference type="ARBA" id="ARBA00022821"/>
    </source>
</evidence>
<evidence type="ECO:0000256" key="7">
    <source>
        <dbReference type="SAM" id="Coils"/>
    </source>
</evidence>
<evidence type="ECO:0000256" key="3">
    <source>
        <dbReference type="ARBA" id="ARBA00022737"/>
    </source>
</evidence>
<dbReference type="InterPro" id="IPR036388">
    <property type="entry name" value="WH-like_DNA-bd_sf"/>
</dbReference>
<dbReference type="SUPFAM" id="SSF52540">
    <property type="entry name" value="P-loop containing nucleoside triphosphate hydrolases"/>
    <property type="match status" value="1"/>
</dbReference>
<dbReference type="PANTHER" id="PTHR33463">
    <property type="entry name" value="NB-ARC DOMAIN-CONTAINING PROTEIN-RELATED"/>
    <property type="match status" value="1"/>
</dbReference>
<proteinExistence type="inferred from homology"/>
<dbReference type="PRINTS" id="PR00364">
    <property type="entry name" value="DISEASERSIST"/>
</dbReference>
<keyword evidence="11" id="KW-1185">Reference proteome</keyword>
<keyword evidence="4" id="KW-0547">Nucleotide-binding</keyword>
<evidence type="ECO:0000256" key="4">
    <source>
        <dbReference type="ARBA" id="ARBA00022741"/>
    </source>
</evidence>
<dbReference type="Pfam" id="PF00931">
    <property type="entry name" value="NB-ARC"/>
    <property type="match status" value="1"/>
</dbReference>
<evidence type="ECO:0000256" key="6">
    <source>
        <dbReference type="ARBA" id="ARBA00022840"/>
    </source>
</evidence>
<comment type="similarity">
    <text evidence="1">Belongs to the disease resistance NB-LRR family.</text>
</comment>
<feature type="domain" description="NB-ARC" evidence="8">
    <location>
        <begin position="159"/>
        <end position="330"/>
    </location>
</feature>
<dbReference type="InterPro" id="IPR058922">
    <property type="entry name" value="WHD_DRP"/>
</dbReference>
<evidence type="ECO:0000313" key="10">
    <source>
        <dbReference type="EMBL" id="KAA3478602.1"/>
    </source>
</evidence>